<keyword evidence="10" id="KW-0378">Hydrolase</keyword>
<dbReference type="InterPro" id="IPR012337">
    <property type="entry name" value="RNaseH-like_sf"/>
</dbReference>
<keyword evidence="14" id="KW-0464">Manganese</keyword>
<evidence type="ECO:0000256" key="16">
    <source>
        <dbReference type="ARBA" id="ARBA00049244"/>
    </source>
</evidence>
<evidence type="ECO:0000256" key="2">
    <source>
        <dbReference type="ARBA" id="ARBA00001946"/>
    </source>
</evidence>
<dbReference type="GO" id="GO:0003887">
    <property type="term" value="F:DNA-directed DNA polymerase activity"/>
    <property type="evidence" value="ECO:0007669"/>
    <property type="project" value="UniProtKB-EC"/>
</dbReference>
<dbReference type="NCBIfam" id="TIGR00573">
    <property type="entry name" value="dnaq"/>
    <property type="match status" value="1"/>
</dbReference>
<dbReference type="CDD" id="cd06131">
    <property type="entry name" value="DNA_pol_III_epsilon_Ecoli_like"/>
    <property type="match status" value="1"/>
</dbReference>
<dbReference type="RefSeq" id="WP_346013730.1">
    <property type="nucleotide sequence ID" value="NZ_JAQYXP010000006.1"/>
</dbReference>
<evidence type="ECO:0000313" key="18">
    <source>
        <dbReference type="EMBL" id="MEN3238599.1"/>
    </source>
</evidence>
<accession>A0ABV0A7B6</accession>
<evidence type="ECO:0000256" key="13">
    <source>
        <dbReference type="ARBA" id="ARBA00022932"/>
    </source>
</evidence>
<dbReference type="PANTHER" id="PTHR30231:SF41">
    <property type="entry name" value="DNA POLYMERASE III SUBUNIT EPSILON"/>
    <property type="match status" value="1"/>
</dbReference>
<reference evidence="18 19" key="1">
    <citation type="journal article" date="2023" name="PLoS ONE">
        <title>Complete genome assembly of Hawai'i environmental nontuberculous mycobacteria reveals unexpected co-isolation with methylobacteria.</title>
        <authorList>
            <person name="Hendrix J."/>
            <person name="Epperson L.E."/>
            <person name="Tong E.I."/>
            <person name="Chan Y.L."/>
            <person name="Hasan N.A."/>
            <person name="Dawrs S.N."/>
            <person name="Norton G.J."/>
            <person name="Virdi R."/>
            <person name="Crooks J.L."/>
            <person name="Chan E.D."/>
            <person name="Honda J.R."/>
            <person name="Strong M."/>
        </authorList>
    </citation>
    <scope>NUCLEOTIDE SEQUENCE [LARGE SCALE GENOMIC DNA]</scope>
    <source>
        <strain evidence="18 19">NJH_HI04-1</strain>
    </source>
</reference>
<feature type="domain" description="Exonuclease" evidence="17">
    <location>
        <begin position="2"/>
        <end position="171"/>
    </location>
</feature>
<evidence type="ECO:0000256" key="10">
    <source>
        <dbReference type="ARBA" id="ARBA00022801"/>
    </source>
</evidence>
<evidence type="ECO:0000256" key="9">
    <source>
        <dbReference type="ARBA" id="ARBA00022723"/>
    </source>
</evidence>
<evidence type="ECO:0000256" key="15">
    <source>
        <dbReference type="ARBA" id="ARBA00025483"/>
    </source>
</evidence>
<keyword evidence="9" id="KW-0479">Metal-binding</keyword>
<dbReference type="InterPro" id="IPR036397">
    <property type="entry name" value="RNaseH_sf"/>
</dbReference>
<dbReference type="InterPro" id="IPR006309">
    <property type="entry name" value="DnaQ_proteo"/>
</dbReference>
<dbReference type="EMBL" id="JAQYXP010000006">
    <property type="protein sequence ID" value="MEN3238599.1"/>
    <property type="molecule type" value="Genomic_DNA"/>
</dbReference>
<evidence type="ECO:0000256" key="8">
    <source>
        <dbReference type="ARBA" id="ARBA00022722"/>
    </source>
</evidence>
<evidence type="ECO:0000256" key="14">
    <source>
        <dbReference type="ARBA" id="ARBA00023211"/>
    </source>
</evidence>
<name>A0ABV0A7B6_9HYPH</name>
<keyword evidence="8" id="KW-0540">Nuclease</keyword>
<dbReference type="EC" id="2.7.7.7" evidence="3"/>
<dbReference type="Gene3D" id="3.30.420.10">
    <property type="entry name" value="Ribonuclease H-like superfamily/Ribonuclease H"/>
    <property type="match status" value="1"/>
</dbReference>
<evidence type="ECO:0000313" key="19">
    <source>
        <dbReference type="Proteomes" id="UP001407347"/>
    </source>
</evidence>
<organism evidence="18 19">
    <name type="scientific">Methylobacterium ajmalii</name>
    <dbReference type="NCBI Taxonomy" id="2738439"/>
    <lineage>
        <taxon>Bacteria</taxon>
        <taxon>Pseudomonadati</taxon>
        <taxon>Pseudomonadota</taxon>
        <taxon>Alphaproteobacteria</taxon>
        <taxon>Hyphomicrobiales</taxon>
        <taxon>Methylobacteriaceae</taxon>
        <taxon>Methylobacterium</taxon>
    </lineage>
</organism>
<dbReference type="SUPFAM" id="SSF53098">
    <property type="entry name" value="Ribonuclease H-like"/>
    <property type="match status" value="1"/>
</dbReference>
<dbReference type="Pfam" id="PF00929">
    <property type="entry name" value="RNase_T"/>
    <property type="match status" value="1"/>
</dbReference>
<dbReference type="SMART" id="SM00479">
    <property type="entry name" value="EXOIII"/>
    <property type="match status" value="1"/>
</dbReference>
<keyword evidence="13" id="KW-0239">DNA-directed DNA polymerase</keyword>
<dbReference type="InterPro" id="IPR006054">
    <property type="entry name" value="DnaQ"/>
</dbReference>
<dbReference type="InterPro" id="IPR013520">
    <property type="entry name" value="Ribonucl_H"/>
</dbReference>
<proteinExistence type="predicted"/>
<protein>
    <recommendedName>
        <fullName evidence="4">DNA polymerase III subunit epsilon</fullName>
        <ecNumber evidence="3">2.7.7.7</ecNumber>
    </recommendedName>
</protein>
<comment type="cofactor">
    <cofactor evidence="1">
        <name>Mn(2+)</name>
        <dbReference type="ChEBI" id="CHEBI:29035"/>
    </cofactor>
</comment>
<keyword evidence="6 18" id="KW-0548">Nucleotidyltransferase</keyword>
<comment type="caution">
    <text evidence="18">The sequence shown here is derived from an EMBL/GenBank/DDBJ whole genome shotgun (WGS) entry which is preliminary data.</text>
</comment>
<sequence>MREVCLDTETTGLSPSEDRVVEIGAVELFNYLPTGRTFHTYIDPKRSMPKAAYDVHGLSESFLAGKPVFRQILPAFLEFVGDAPIIAHNAAFDMGFINAELGRLDRPPLTNEVKDTLEISRRVRAGMGGHSLDTLCRFYDVDLTVRDKHGALIDARLLAGVYLGLMGGRQMGLALPGAEAGVVEAAVADPESPYGPRVFKSRITDAERANHLFFVATLKADAIWHDFQLVSD</sequence>
<evidence type="ECO:0000259" key="17">
    <source>
        <dbReference type="SMART" id="SM00479"/>
    </source>
</evidence>
<evidence type="ECO:0000256" key="11">
    <source>
        <dbReference type="ARBA" id="ARBA00022839"/>
    </source>
</evidence>
<keyword evidence="12" id="KW-0460">Magnesium</keyword>
<dbReference type="PANTHER" id="PTHR30231">
    <property type="entry name" value="DNA POLYMERASE III SUBUNIT EPSILON"/>
    <property type="match status" value="1"/>
</dbReference>
<keyword evidence="7" id="KW-0235">DNA replication</keyword>
<comment type="function">
    <text evidence="15">DNA polymerase III is a complex, multichain enzyme responsible for most of the replicative synthesis in bacteria. The epsilon subunit contain the editing function and is a proofreading 3'-5' exonuclease.</text>
</comment>
<evidence type="ECO:0000256" key="4">
    <source>
        <dbReference type="ARBA" id="ARBA00020352"/>
    </source>
</evidence>
<gene>
    <name evidence="18" type="primary">dnaQ</name>
    <name evidence="18" type="ORF">PUR29_34735</name>
</gene>
<comment type="catalytic activity">
    <reaction evidence="16">
        <text>DNA(n) + a 2'-deoxyribonucleoside 5'-triphosphate = DNA(n+1) + diphosphate</text>
        <dbReference type="Rhea" id="RHEA:22508"/>
        <dbReference type="Rhea" id="RHEA-COMP:17339"/>
        <dbReference type="Rhea" id="RHEA-COMP:17340"/>
        <dbReference type="ChEBI" id="CHEBI:33019"/>
        <dbReference type="ChEBI" id="CHEBI:61560"/>
        <dbReference type="ChEBI" id="CHEBI:173112"/>
        <dbReference type="EC" id="2.7.7.7"/>
    </reaction>
</comment>
<evidence type="ECO:0000256" key="5">
    <source>
        <dbReference type="ARBA" id="ARBA00022679"/>
    </source>
</evidence>
<evidence type="ECO:0000256" key="3">
    <source>
        <dbReference type="ARBA" id="ARBA00012417"/>
    </source>
</evidence>
<evidence type="ECO:0000256" key="12">
    <source>
        <dbReference type="ARBA" id="ARBA00022842"/>
    </source>
</evidence>
<evidence type="ECO:0000256" key="6">
    <source>
        <dbReference type="ARBA" id="ARBA00022695"/>
    </source>
</evidence>
<comment type="cofactor">
    <cofactor evidence="2">
        <name>Mg(2+)</name>
        <dbReference type="ChEBI" id="CHEBI:18420"/>
    </cofactor>
</comment>
<keyword evidence="11" id="KW-0269">Exonuclease</keyword>
<evidence type="ECO:0000256" key="1">
    <source>
        <dbReference type="ARBA" id="ARBA00001936"/>
    </source>
</evidence>
<keyword evidence="19" id="KW-1185">Reference proteome</keyword>
<keyword evidence="5 18" id="KW-0808">Transferase</keyword>
<dbReference type="Proteomes" id="UP001407347">
    <property type="component" value="Unassembled WGS sequence"/>
</dbReference>
<evidence type="ECO:0000256" key="7">
    <source>
        <dbReference type="ARBA" id="ARBA00022705"/>
    </source>
</evidence>
<dbReference type="NCBIfam" id="NF004316">
    <property type="entry name" value="PRK05711.1"/>
    <property type="match status" value="1"/>
</dbReference>